<evidence type="ECO:0000313" key="9">
    <source>
        <dbReference type="EMBL" id="AMC93597.1"/>
    </source>
</evidence>
<reference evidence="9 10" key="1">
    <citation type="submission" date="2015-10" db="EMBL/GenBank/DDBJ databases">
        <title>Erysipelothrix larvae sp. LV19 isolated from the larval gut of the rhinoceros beetle, Trypoxylus dichotomus.</title>
        <authorList>
            <person name="Lim S."/>
            <person name="Kim B.-C."/>
        </authorList>
    </citation>
    <scope>NUCLEOTIDE SEQUENCE [LARGE SCALE GENOMIC DNA]</scope>
    <source>
        <strain evidence="9 10">LV19</strain>
    </source>
</reference>
<evidence type="ECO:0000256" key="3">
    <source>
        <dbReference type="ARBA" id="ARBA00022475"/>
    </source>
</evidence>
<feature type="domain" description="ABC transmembrane type-1" evidence="8">
    <location>
        <begin position="23"/>
        <end position="224"/>
    </location>
</feature>
<protein>
    <submittedName>
        <fullName evidence="9">ABC transporter permease</fullName>
    </submittedName>
</protein>
<evidence type="ECO:0000256" key="7">
    <source>
        <dbReference type="RuleBase" id="RU363032"/>
    </source>
</evidence>
<dbReference type="InterPro" id="IPR051322">
    <property type="entry name" value="AA_ABC_Transporter_Permease"/>
</dbReference>
<proteinExistence type="inferred from homology"/>
<keyword evidence="4 7" id="KW-0812">Transmembrane</keyword>
<feature type="transmembrane region" description="Helical" evidence="7">
    <location>
        <begin position="29"/>
        <end position="51"/>
    </location>
</feature>
<dbReference type="KEGG" id="erl:AOC36_06240"/>
<keyword evidence="10" id="KW-1185">Reference proteome</keyword>
<keyword evidence="5 7" id="KW-1133">Transmembrane helix</keyword>
<dbReference type="OrthoDB" id="9793490at2"/>
<accession>A0A0X8H032</accession>
<feature type="transmembrane region" description="Helical" evidence="7">
    <location>
        <begin position="163"/>
        <end position="194"/>
    </location>
</feature>
<feature type="transmembrane region" description="Helical" evidence="7">
    <location>
        <begin position="201"/>
        <end position="223"/>
    </location>
</feature>
<dbReference type="AlphaFoldDB" id="A0A0X8H032"/>
<keyword evidence="6 7" id="KW-0472">Membrane</keyword>
<dbReference type="GO" id="GO:0005886">
    <property type="term" value="C:plasma membrane"/>
    <property type="evidence" value="ECO:0007669"/>
    <property type="project" value="UniProtKB-SubCell"/>
</dbReference>
<dbReference type="GO" id="GO:0048473">
    <property type="term" value="P:D-methionine transmembrane transport"/>
    <property type="evidence" value="ECO:0007669"/>
    <property type="project" value="TreeGrafter"/>
</dbReference>
<dbReference type="STRING" id="1514105.AOC36_06240"/>
<evidence type="ECO:0000256" key="6">
    <source>
        <dbReference type="ARBA" id="ARBA00023136"/>
    </source>
</evidence>
<feature type="transmembrane region" description="Helical" evidence="7">
    <location>
        <begin position="85"/>
        <end position="106"/>
    </location>
</feature>
<evidence type="ECO:0000256" key="4">
    <source>
        <dbReference type="ARBA" id="ARBA00022692"/>
    </source>
</evidence>
<sequence>MQEMINQWLPNLVRYWPEFLTSIVETLQMMAWAGVFSIFFGLIFGVILVVTQKGNILEHVMISQVNAFIHQFIDKTVNIMRSIPFLILIVAIGPFVLFIVGTAIGVKGAILPMVIGCTPFVIRQVEMALSTVDPGLIEAAEAMGLSPFKIITKVYLKESVPQLIRAVTITLISLLDLTAMAGIIGGGGLGAFVIRYGRGRFYTDIIVVSVIVLVLMVMVIQMIGNALSRKFTH</sequence>
<dbReference type="SUPFAM" id="SSF161098">
    <property type="entry name" value="MetI-like"/>
    <property type="match status" value="1"/>
</dbReference>
<dbReference type="Pfam" id="PF00528">
    <property type="entry name" value="BPD_transp_1"/>
    <property type="match status" value="1"/>
</dbReference>
<evidence type="ECO:0000256" key="1">
    <source>
        <dbReference type="ARBA" id="ARBA00004651"/>
    </source>
</evidence>
<dbReference type="Gene3D" id="1.10.3720.10">
    <property type="entry name" value="MetI-like"/>
    <property type="match status" value="1"/>
</dbReference>
<dbReference type="PANTHER" id="PTHR30450:SF1">
    <property type="entry name" value="D-METHIONINE TRANSPORT SYSTEM PERMEASE PROTEIN METI-RELATED"/>
    <property type="match status" value="1"/>
</dbReference>
<dbReference type="InterPro" id="IPR000515">
    <property type="entry name" value="MetI-like"/>
</dbReference>
<comment type="similarity">
    <text evidence="7">Belongs to the binding-protein-dependent transport system permease family.</text>
</comment>
<keyword evidence="3" id="KW-1003">Cell membrane</keyword>
<dbReference type="PANTHER" id="PTHR30450">
    <property type="entry name" value="ABC TRANSPORTER PERMEASE"/>
    <property type="match status" value="1"/>
</dbReference>
<evidence type="ECO:0000256" key="2">
    <source>
        <dbReference type="ARBA" id="ARBA00022448"/>
    </source>
</evidence>
<dbReference type="InterPro" id="IPR035906">
    <property type="entry name" value="MetI-like_sf"/>
</dbReference>
<evidence type="ECO:0000313" key="10">
    <source>
        <dbReference type="Proteomes" id="UP000063781"/>
    </source>
</evidence>
<dbReference type="CDD" id="cd06261">
    <property type="entry name" value="TM_PBP2"/>
    <property type="match status" value="1"/>
</dbReference>
<keyword evidence="2 7" id="KW-0813">Transport</keyword>
<evidence type="ECO:0000259" key="8">
    <source>
        <dbReference type="PROSITE" id="PS50928"/>
    </source>
</evidence>
<evidence type="ECO:0000256" key="5">
    <source>
        <dbReference type="ARBA" id="ARBA00022989"/>
    </source>
</evidence>
<gene>
    <name evidence="9" type="ORF">AOC36_06240</name>
</gene>
<name>A0A0X8H032_9FIRM</name>
<dbReference type="RefSeq" id="WP_067632528.1">
    <property type="nucleotide sequence ID" value="NZ_CP013213.1"/>
</dbReference>
<dbReference type="PROSITE" id="PS50928">
    <property type="entry name" value="ABC_TM1"/>
    <property type="match status" value="1"/>
</dbReference>
<dbReference type="EMBL" id="CP013213">
    <property type="protein sequence ID" value="AMC93597.1"/>
    <property type="molecule type" value="Genomic_DNA"/>
</dbReference>
<dbReference type="Proteomes" id="UP000063781">
    <property type="component" value="Chromosome"/>
</dbReference>
<comment type="subcellular location">
    <subcellularLocation>
        <location evidence="1 7">Cell membrane</location>
        <topology evidence="1 7">Multi-pass membrane protein</topology>
    </subcellularLocation>
</comment>
<organism evidence="9 10">
    <name type="scientific">Erysipelothrix larvae</name>
    <dbReference type="NCBI Taxonomy" id="1514105"/>
    <lineage>
        <taxon>Bacteria</taxon>
        <taxon>Bacillati</taxon>
        <taxon>Bacillota</taxon>
        <taxon>Erysipelotrichia</taxon>
        <taxon>Erysipelotrichales</taxon>
        <taxon>Erysipelotrichaceae</taxon>
        <taxon>Erysipelothrix</taxon>
    </lineage>
</organism>